<protein>
    <submittedName>
        <fullName evidence="1">Uncharacterized protein</fullName>
    </submittedName>
</protein>
<sequence>MYDRPVEQIFTEYTIKCTRDNGNLDILSDVEDSSLRTIPGLPSWVPGFSFPLTLTQWLRGRQARTKVSNRHLGCQGGWSAQNGGADIALAGCPIGGRFALASKESAAENMIIHQLQEWAAMIEPMPADYPSGCHKALIRDRGDEDQYPAPVEYGDYYETLQELIQLNQDLDRRIESGEDGGAAARILCQGSGIHPADLPRLMAESAEF</sequence>
<proteinExistence type="predicted"/>
<name>A0AAJ0H166_9PEZI</name>
<evidence type="ECO:0000313" key="1">
    <source>
        <dbReference type="EMBL" id="KAK3309938.1"/>
    </source>
</evidence>
<dbReference type="RefSeq" id="XP_062725718.1">
    <property type="nucleotide sequence ID" value="XM_062862395.1"/>
</dbReference>
<dbReference type="Proteomes" id="UP001273166">
    <property type="component" value="Unassembled WGS sequence"/>
</dbReference>
<accession>A0AAJ0H166</accession>
<evidence type="ECO:0000313" key="2">
    <source>
        <dbReference type="Proteomes" id="UP001273166"/>
    </source>
</evidence>
<dbReference type="GeneID" id="87881224"/>
<comment type="caution">
    <text evidence="1">The sequence shown here is derived from an EMBL/GenBank/DDBJ whole genome shotgun (WGS) entry which is preliminary data.</text>
</comment>
<gene>
    <name evidence="1" type="ORF">B0T15DRAFT_18727</name>
</gene>
<reference evidence="1" key="2">
    <citation type="submission" date="2023-06" db="EMBL/GenBank/DDBJ databases">
        <authorList>
            <consortium name="Lawrence Berkeley National Laboratory"/>
            <person name="Mondo S.J."/>
            <person name="Hensen N."/>
            <person name="Bonometti L."/>
            <person name="Westerberg I."/>
            <person name="Brannstrom I.O."/>
            <person name="Guillou S."/>
            <person name="Cros-Aarteil S."/>
            <person name="Calhoun S."/>
            <person name="Haridas S."/>
            <person name="Kuo A."/>
            <person name="Pangilinan J."/>
            <person name="Riley R."/>
            <person name="Labutti K."/>
            <person name="Andreopoulos B."/>
            <person name="Lipzen A."/>
            <person name="Chen C."/>
            <person name="Yanf M."/>
            <person name="Daum C."/>
            <person name="Ng V."/>
            <person name="Clum A."/>
            <person name="Steindorff A."/>
            <person name="Ohm R."/>
            <person name="Martin F."/>
            <person name="Silar P."/>
            <person name="Natvig D."/>
            <person name="Lalanne C."/>
            <person name="Gautier V."/>
            <person name="Ament-Velasquez S.L."/>
            <person name="Kruys A."/>
            <person name="Hutchinson M.I."/>
            <person name="Powell A.J."/>
            <person name="Barry K."/>
            <person name="Miller A.N."/>
            <person name="Grigoriev I.V."/>
            <person name="Debuchy R."/>
            <person name="Gladieux P."/>
            <person name="Thoren M.H."/>
            <person name="Johannesson H."/>
        </authorList>
    </citation>
    <scope>NUCLEOTIDE SEQUENCE</scope>
    <source>
        <strain evidence="1">CBS 333.67</strain>
    </source>
</reference>
<organism evidence="1 2">
    <name type="scientific">Chaetomium strumarium</name>
    <dbReference type="NCBI Taxonomy" id="1170767"/>
    <lineage>
        <taxon>Eukaryota</taxon>
        <taxon>Fungi</taxon>
        <taxon>Dikarya</taxon>
        <taxon>Ascomycota</taxon>
        <taxon>Pezizomycotina</taxon>
        <taxon>Sordariomycetes</taxon>
        <taxon>Sordariomycetidae</taxon>
        <taxon>Sordariales</taxon>
        <taxon>Chaetomiaceae</taxon>
        <taxon>Chaetomium</taxon>
    </lineage>
</organism>
<dbReference type="AlphaFoldDB" id="A0AAJ0H166"/>
<keyword evidence="2" id="KW-1185">Reference proteome</keyword>
<dbReference type="EMBL" id="JAUDZG010000001">
    <property type="protein sequence ID" value="KAK3309938.1"/>
    <property type="molecule type" value="Genomic_DNA"/>
</dbReference>
<reference evidence="1" key="1">
    <citation type="journal article" date="2023" name="Mol. Phylogenet. Evol.">
        <title>Genome-scale phylogeny and comparative genomics of the fungal order Sordariales.</title>
        <authorList>
            <person name="Hensen N."/>
            <person name="Bonometti L."/>
            <person name="Westerberg I."/>
            <person name="Brannstrom I.O."/>
            <person name="Guillou S."/>
            <person name="Cros-Aarteil S."/>
            <person name="Calhoun S."/>
            <person name="Haridas S."/>
            <person name="Kuo A."/>
            <person name="Mondo S."/>
            <person name="Pangilinan J."/>
            <person name="Riley R."/>
            <person name="LaButti K."/>
            <person name="Andreopoulos B."/>
            <person name="Lipzen A."/>
            <person name="Chen C."/>
            <person name="Yan M."/>
            <person name="Daum C."/>
            <person name="Ng V."/>
            <person name="Clum A."/>
            <person name="Steindorff A."/>
            <person name="Ohm R.A."/>
            <person name="Martin F."/>
            <person name="Silar P."/>
            <person name="Natvig D.O."/>
            <person name="Lalanne C."/>
            <person name="Gautier V."/>
            <person name="Ament-Velasquez S.L."/>
            <person name="Kruys A."/>
            <person name="Hutchinson M.I."/>
            <person name="Powell A.J."/>
            <person name="Barry K."/>
            <person name="Miller A.N."/>
            <person name="Grigoriev I.V."/>
            <person name="Debuchy R."/>
            <person name="Gladieux P."/>
            <person name="Hiltunen Thoren M."/>
            <person name="Johannesson H."/>
        </authorList>
    </citation>
    <scope>NUCLEOTIDE SEQUENCE</scope>
    <source>
        <strain evidence="1">CBS 333.67</strain>
    </source>
</reference>